<protein>
    <submittedName>
        <fullName evidence="1">Uncharacterized protein</fullName>
    </submittedName>
</protein>
<dbReference type="STRING" id="742817.HMPREF9449_01314"/>
<reference evidence="1 2" key="1">
    <citation type="submission" date="2012-01" db="EMBL/GenBank/DDBJ databases">
        <title>The Genome Sequence of Odoribacter laneus YIT 12061.</title>
        <authorList>
            <consortium name="The Broad Institute Genome Sequencing Platform"/>
            <person name="Earl A."/>
            <person name="Ward D."/>
            <person name="Feldgarden M."/>
            <person name="Gevers D."/>
            <person name="Morotomi M."/>
            <person name="Young S.K."/>
            <person name="Zeng Q."/>
            <person name="Gargeya S."/>
            <person name="Fitzgerald M."/>
            <person name="Haas B."/>
            <person name="Abouelleil A."/>
            <person name="Alvarado L."/>
            <person name="Arachchi H.M."/>
            <person name="Berlin A."/>
            <person name="Chapman S.B."/>
            <person name="Gearin G."/>
            <person name="Goldberg J."/>
            <person name="Griggs A."/>
            <person name="Gujja S."/>
            <person name="Hansen M."/>
            <person name="Heiman D."/>
            <person name="Howarth C."/>
            <person name="Larimer J."/>
            <person name="Lui A."/>
            <person name="MacDonald P.J.P."/>
            <person name="McCowen C."/>
            <person name="Montmayeur A."/>
            <person name="Murphy C."/>
            <person name="Neiman D."/>
            <person name="Pearson M."/>
            <person name="Priest M."/>
            <person name="Roberts A."/>
            <person name="Saif S."/>
            <person name="Shea T."/>
            <person name="Sisk P."/>
            <person name="Stolte C."/>
            <person name="Sykes S."/>
            <person name="Wortman J."/>
            <person name="Nusbaum C."/>
            <person name="Birren B."/>
        </authorList>
    </citation>
    <scope>NUCLEOTIDE SEQUENCE [LARGE SCALE GENOMIC DNA]</scope>
    <source>
        <strain evidence="1 2">YIT 12061</strain>
    </source>
</reference>
<evidence type="ECO:0000313" key="2">
    <source>
        <dbReference type="Proteomes" id="UP000004892"/>
    </source>
</evidence>
<dbReference type="PATRIC" id="fig|742817.3.peg.1392"/>
<sequence>MKYNYDSYRMLILVNQRLTKQIFLHKINVKKGSSAEELFSRMYDWLFSEAKFIEHDFEKYYKVEYNNFEDFLLKRYCVDKEIIKEFMSMKAINKDYILIDVDVLSYGDTGFMDLVFSEENENKFINLLLLNENENQA</sequence>
<dbReference type="eggNOG" id="ENOG502ZVW2">
    <property type="taxonomic scope" value="Bacteria"/>
</dbReference>
<comment type="caution">
    <text evidence="1">The sequence shown here is derived from an EMBL/GenBank/DDBJ whole genome shotgun (WGS) entry which is preliminary data.</text>
</comment>
<evidence type="ECO:0000313" key="1">
    <source>
        <dbReference type="EMBL" id="EHP48116.1"/>
    </source>
</evidence>
<dbReference type="Proteomes" id="UP000004892">
    <property type="component" value="Unassembled WGS sequence"/>
</dbReference>
<gene>
    <name evidence="1" type="ORF">HMPREF9449_01314</name>
</gene>
<dbReference type="RefSeq" id="WP_009136462.1">
    <property type="nucleotide sequence ID" value="NZ_JH594596.1"/>
</dbReference>
<accession>H1DGC8</accession>
<keyword evidence="2" id="KW-1185">Reference proteome</keyword>
<dbReference type="AlphaFoldDB" id="H1DGC8"/>
<name>H1DGC8_9BACT</name>
<proteinExistence type="predicted"/>
<dbReference type="GeneID" id="98068891"/>
<organism evidence="1 2">
    <name type="scientific">Odoribacter laneus YIT 12061</name>
    <dbReference type="NCBI Taxonomy" id="742817"/>
    <lineage>
        <taxon>Bacteria</taxon>
        <taxon>Pseudomonadati</taxon>
        <taxon>Bacteroidota</taxon>
        <taxon>Bacteroidia</taxon>
        <taxon>Bacteroidales</taxon>
        <taxon>Odoribacteraceae</taxon>
        <taxon>Odoribacter</taxon>
    </lineage>
</organism>
<dbReference type="EMBL" id="ADMC01000019">
    <property type="protein sequence ID" value="EHP48116.1"/>
    <property type="molecule type" value="Genomic_DNA"/>
</dbReference>
<dbReference type="HOGENOM" id="CLU_1863142_0_0_10"/>